<feature type="region of interest" description="Disordered" evidence="1">
    <location>
        <begin position="423"/>
        <end position="457"/>
    </location>
</feature>
<feature type="compositionally biased region" description="Low complexity" evidence="1">
    <location>
        <begin position="350"/>
        <end position="365"/>
    </location>
</feature>
<sequence length="563" mass="59678">MEASLGALHGALDAMHAQHAHAKQQQSPSYFTNAVLRTGEIDILELIRDADQLEASLFSYPPSDEGAERGDAPRAPQPRAVHIPTPLRRGAMGAPGEHSAHHNAPRARKHIRMLLKRDGEVQRHIQRYSATIEHAKNTQATPAKSRPTRARISDCGELRQIRDEIQREKMEILALENMLSELEAAPAQPAASRAETPRAAASPAPAEGPTSPERARPAARSPARGLSASVRSPGPRPASQRPTARTPGPQTPSKAGLAQSTSGRTPERTPATARLRRTLDGTPRLALSQSVSETPAPRRPLSRSVASPATPQRRMPASPAARTAASPATRTAASPAPRAQASPVRPPTRSPAAARSAQASPARPALLPPGQAPEPTPELERIAAQLWTQFGESLRYATSDERASFADTFAILSLLECCGQDPATAQSNATASPDDSVRAPSGVSSLSTQSGAPLQPSTPLGVNTVVMAHVILLLFRAPAPHTLTLPNIKTLTDSWWRQRGQGIFRATATSPALAVEPIRHVGLDMAEVELGGDALGSRAVYGLVAKKILRIHRAGGAATIRFA</sequence>
<feature type="compositionally biased region" description="Polar residues" evidence="1">
    <location>
        <begin position="423"/>
        <end position="433"/>
    </location>
</feature>
<evidence type="ECO:0000313" key="2">
    <source>
        <dbReference type="EMBL" id="WFD02391.1"/>
    </source>
</evidence>
<name>A0AAF0IVT7_9BASI</name>
<feature type="compositionally biased region" description="Low complexity" evidence="1">
    <location>
        <begin position="316"/>
        <end position="343"/>
    </location>
</feature>
<gene>
    <name evidence="2" type="ORF">MOBT1_001073</name>
</gene>
<keyword evidence="3" id="KW-1185">Reference proteome</keyword>
<proteinExistence type="predicted"/>
<feature type="compositionally biased region" description="Low complexity" evidence="1">
    <location>
        <begin position="184"/>
        <end position="229"/>
    </location>
</feature>
<evidence type="ECO:0000256" key="1">
    <source>
        <dbReference type="SAM" id="MobiDB-lite"/>
    </source>
</evidence>
<feature type="compositionally biased region" description="Polar residues" evidence="1">
    <location>
        <begin position="442"/>
        <end position="457"/>
    </location>
</feature>
<feature type="region of interest" description="Disordered" evidence="1">
    <location>
        <begin position="58"/>
        <end position="80"/>
    </location>
</feature>
<feature type="region of interest" description="Disordered" evidence="1">
    <location>
        <begin position="184"/>
        <end position="376"/>
    </location>
</feature>
<evidence type="ECO:0000313" key="3">
    <source>
        <dbReference type="Proteomes" id="UP001214603"/>
    </source>
</evidence>
<reference evidence="2" key="1">
    <citation type="submission" date="2023-03" db="EMBL/GenBank/DDBJ databases">
        <title>Mating type loci evolution in Malassezia.</title>
        <authorList>
            <person name="Coelho M.A."/>
        </authorList>
    </citation>
    <scope>NUCLEOTIDE SEQUENCE</scope>
    <source>
        <strain evidence="2">CBS 7876</strain>
    </source>
</reference>
<protein>
    <submittedName>
        <fullName evidence="2">Uncharacterized protein</fullName>
    </submittedName>
</protein>
<organism evidence="2 3">
    <name type="scientific">Malassezia obtusa</name>
    <dbReference type="NCBI Taxonomy" id="76774"/>
    <lineage>
        <taxon>Eukaryota</taxon>
        <taxon>Fungi</taxon>
        <taxon>Dikarya</taxon>
        <taxon>Basidiomycota</taxon>
        <taxon>Ustilaginomycotina</taxon>
        <taxon>Malasseziomycetes</taxon>
        <taxon>Malasseziales</taxon>
        <taxon>Malasseziaceae</taxon>
        <taxon>Malassezia</taxon>
    </lineage>
</organism>
<dbReference type="EMBL" id="CP119934">
    <property type="protein sequence ID" value="WFD02391.1"/>
    <property type="molecule type" value="Genomic_DNA"/>
</dbReference>
<feature type="compositionally biased region" description="Pro residues" evidence="1">
    <location>
        <begin position="366"/>
        <end position="376"/>
    </location>
</feature>
<dbReference type="Proteomes" id="UP001214603">
    <property type="component" value="Chromosome 1"/>
</dbReference>
<accession>A0AAF0IVT7</accession>
<dbReference type="AlphaFoldDB" id="A0AAF0IVT7"/>